<evidence type="ECO:0000256" key="1">
    <source>
        <dbReference type="ARBA" id="ARBA00023015"/>
    </source>
</evidence>
<dbReference type="InterPro" id="IPR009594">
    <property type="entry name" value="Tscrpt_reg_HTH_AraC_N"/>
</dbReference>
<organism evidence="4">
    <name type="scientific">Paenibacillus brasilensis</name>
    <dbReference type="NCBI Taxonomy" id="128574"/>
    <lineage>
        <taxon>Bacteria</taxon>
        <taxon>Bacillati</taxon>
        <taxon>Bacillota</taxon>
        <taxon>Bacilli</taxon>
        <taxon>Bacillales</taxon>
        <taxon>Paenibacillaceae</taxon>
        <taxon>Paenibacillus</taxon>
    </lineage>
</organism>
<dbReference type="InterPro" id="IPR009057">
    <property type="entry name" value="Homeodomain-like_sf"/>
</dbReference>
<dbReference type="EMBL" id="MF996569">
    <property type="protein sequence ID" value="AXJ99401.1"/>
    <property type="molecule type" value="Genomic_DNA"/>
</dbReference>
<keyword evidence="1" id="KW-0805">Transcription regulation</keyword>
<proteinExistence type="predicted"/>
<dbReference type="SUPFAM" id="SSF46689">
    <property type="entry name" value="Homeodomain-like"/>
    <property type="match status" value="2"/>
</dbReference>
<keyword evidence="2" id="KW-0804">Transcription</keyword>
<dbReference type="PANTHER" id="PTHR43436">
    <property type="entry name" value="ARAC-FAMILY TRANSCRIPTIONAL REGULATOR"/>
    <property type="match status" value="1"/>
</dbReference>
<dbReference type="GO" id="GO:0043565">
    <property type="term" value="F:sequence-specific DNA binding"/>
    <property type="evidence" value="ECO:0007669"/>
    <property type="project" value="InterPro"/>
</dbReference>
<evidence type="ECO:0000259" key="3">
    <source>
        <dbReference type="PROSITE" id="PS01124"/>
    </source>
</evidence>
<accession>A0A3S7QG25</accession>
<evidence type="ECO:0000256" key="2">
    <source>
        <dbReference type="ARBA" id="ARBA00023163"/>
    </source>
</evidence>
<dbReference type="PROSITE" id="PS01124">
    <property type="entry name" value="HTH_ARAC_FAMILY_2"/>
    <property type="match status" value="1"/>
</dbReference>
<feature type="domain" description="HTH araC/xylS-type" evidence="3">
    <location>
        <begin position="201"/>
        <end position="299"/>
    </location>
</feature>
<dbReference type="SMART" id="SM00342">
    <property type="entry name" value="HTH_ARAC"/>
    <property type="match status" value="1"/>
</dbReference>
<dbReference type="InterPro" id="IPR018060">
    <property type="entry name" value="HTH_AraC"/>
</dbReference>
<dbReference type="Gene3D" id="1.10.10.60">
    <property type="entry name" value="Homeodomain-like"/>
    <property type="match status" value="2"/>
</dbReference>
<protein>
    <submittedName>
        <fullName evidence="4">Transcriptional regulator, AraC family</fullName>
    </submittedName>
</protein>
<gene>
    <name evidence="4" type="ORF">PB24_3315</name>
</gene>
<dbReference type="AlphaFoldDB" id="A0A3S7QG25"/>
<name>A0A3S7QG25_9BACL</name>
<dbReference type="Pfam" id="PF06719">
    <property type="entry name" value="AraC_N"/>
    <property type="match status" value="1"/>
</dbReference>
<dbReference type="PANTHER" id="PTHR43436:SF1">
    <property type="entry name" value="TRANSCRIPTIONAL REGULATORY PROTEIN"/>
    <property type="match status" value="1"/>
</dbReference>
<reference evidence="4" key="1">
    <citation type="journal article" date="2018" name="Appl. Microbiol. Biotechnol.">
        <title>2,3-Butanediol production by the non-pathogenic bacterium Paenibacillus brasilensis.</title>
        <authorList>
            <person name="Dias B.D."/>
            <person name="Lima M.E."/>
            <person name="Vollu R.E."/>
            <person name="da Mota F.F."/>
            <person name="da Silva A.J."/>
            <person name="de Castro A.M."/>
            <person name="Freire D.M."/>
            <person name="Seldin L."/>
        </authorList>
    </citation>
    <scope>NUCLEOTIDE SEQUENCE</scope>
    <source>
        <strain evidence="4">PB24</strain>
    </source>
</reference>
<dbReference type="Pfam" id="PF12833">
    <property type="entry name" value="HTH_18"/>
    <property type="match status" value="1"/>
</dbReference>
<sequence length="309" mass="34920">MNATKIEDFTMEKQAELTRLIERFSSQDGVLATSIPSLHFVRSSTTTVPIYQVHKPALCIVAQGRKVVMLAEESYYYGTSDYLVVSVDLPISGQVIQASAEAPYLCLRLNFDPHQVLDLIKESALSISSIPDSRRGLYVNQTNPLLLDAVVRLVRLLDKPQDVPVLAPLVIREILYRILQGNQGESLKQLVMTGSQSHRIAEVIQRIKQDYDKPLRIEELSKLASMSSSSLHRHFKEITAMSPLQFQKQLRLQEARRLLLSESADAADVGFQVGYESPSQFSREYARLFGLPPIRDIKRLRMDQDHPTS</sequence>
<dbReference type="GO" id="GO:0003700">
    <property type="term" value="F:DNA-binding transcription factor activity"/>
    <property type="evidence" value="ECO:0007669"/>
    <property type="project" value="InterPro"/>
</dbReference>
<evidence type="ECO:0000313" key="4">
    <source>
        <dbReference type="EMBL" id="AXJ99401.1"/>
    </source>
</evidence>